<evidence type="ECO:0000313" key="9">
    <source>
        <dbReference type="Proteomes" id="UP000054396"/>
    </source>
</evidence>
<dbReference type="RefSeq" id="WP_058862351.1">
    <property type="nucleotide sequence ID" value="NZ_LPXO01000006.1"/>
</dbReference>
<sequence>MSPNARGALLALLAFGSFSTHDVIVKSLGASYNPVQIVFFSVLFGFPLVTLMLIRDAKPGHLRPVHPWWVLARTVATIATGLSAFYAFSVLPLAQVYAIIFAAPLLITILAIPILGETVRLRRWIAVIVGLVGVIVVLRPGTTELGLGHMAALVAAAGSALASVIVRKIGQDERSVVLLLYPMLANFILMGAALPLVYEPMPILHLGGLAVMSILAFIASALVIMAYRSGEAVIVAPMQYSQILWATLYGTLFFGEFPDLWTAAGAGIIIASGVYIVLREGRQSASSATPVLQIRSRFETGTVPRVQFFGRDLFKRSKNDD</sequence>
<organism evidence="8 9">
    <name type="scientific">Pseudoponticoccus marisrubri</name>
    <dbReference type="NCBI Taxonomy" id="1685382"/>
    <lineage>
        <taxon>Bacteria</taxon>
        <taxon>Pseudomonadati</taxon>
        <taxon>Pseudomonadota</taxon>
        <taxon>Alphaproteobacteria</taxon>
        <taxon>Rhodobacterales</taxon>
        <taxon>Roseobacteraceae</taxon>
        <taxon>Pseudoponticoccus</taxon>
    </lineage>
</organism>
<feature type="transmembrane region" description="Helical" evidence="6">
    <location>
        <begin position="178"/>
        <end position="198"/>
    </location>
</feature>
<proteinExistence type="inferred from homology"/>
<feature type="domain" description="EamA" evidence="7">
    <location>
        <begin position="6"/>
        <end position="138"/>
    </location>
</feature>
<dbReference type="AlphaFoldDB" id="A0A0W7WIR1"/>
<dbReference type="PANTHER" id="PTHR22911">
    <property type="entry name" value="ACYL-MALONYL CONDENSING ENZYME-RELATED"/>
    <property type="match status" value="1"/>
</dbReference>
<comment type="subcellular location">
    <subcellularLocation>
        <location evidence="1">Membrane</location>
        <topology evidence="1">Multi-pass membrane protein</topology>
    </subcellularLocation>
</comment>
<feature type="transmembrane region" description="Helical" evidence="6">
    <location>
        <begin position="147"/>
        <end position="166"/>
    </location>
</feature>
<feature type="domain" description="EamA" evidence="7">
    <location>
        <begin position="147"/>
        <end position="276"/>
    </location>
</feature>
<keyword evidence="9" id="KW-1185">Reference proteome</keyword>
<feature type="transmembrane region" description="Helical" evidence="6">
    <location>
        <begin position="204"/>
        <end position="227"/>
    </location>
</feature>
<evidence type="ECO:0000256" key="4">
    <source>
        <dbReference type="ARBA" id="ARBA00022989"/>
    </source>
</evidence>
<feature type="transmembrane region" description="Helical" evidence="6">
    <location>
        <begin position="35"/>
        <end position="54"/>
    </location>
</feature>
<evidence type="ECO:0000259" key="7">
    <source>
        <dbReference type="Pfam" id="PF00892"/>
    </source>
</evidence>
<evidence type="ECO:0000313" key="8">
    <source>
        <dbReference type="EMBL" id="KUF10512.1"/>
    </source>
</evidence>
<comment type="similarity">
    <text evidence="2">Belongs to the drug/metabolite transporter (DMT) superfamily. 10 TMS drug/metabolite exporter (DME) (TC 2.A.7.3) family.</text>
</comment>
<dbReference type="PANTHER" id="PTHR22911:SF6">
    <property type="entry name" value="SOLUTE CARRIER FAMILY 35 MEMBER G1"/>
    <property type="match status" value="1"/>
</dbReference>
<evidence type="ECO:0000256" key="5">
    <source>
        <dbReference type="ARBA" id="ARBA00023136"/>
    </source>
</evidence>
<dbReference type="Gene3D" id="1.10.3730.20">
    <property type="match status" value="1"/>
</dbReference>
<feature type="transmembrane region" description="Helical" evidence="6">
    <location>
        <begin position="66"/>
        <end position="88"/>
    </location>
</feature>
<feature type="transmembrane region" description="Helical" evidence="6">
    <location>
        <begin position="234"/>
        <end position="254"/>
    </location>
</feature>
<gene>
    <name evidence="8" type="ORF">AVJ23_11560</name>
</gene>
<dbReference type="Pfam" id="PF00892">
    <property type="entry name" value="EamA"/>
    <property type="match status" value="2"/>
</dbReference>
<accession>A0A0W7WIR1</accession>
<dbReference type="InterPro" id="IPR000620">
    <property type="entry name" value="EamA_dom"/>
</dbReference>
<evidence type="ECO:0000256" key="3">
    <source>
        <dbReference type="ARBA" id="ARBA00022692"/>
    </source>
</evidence>
<dbReference type="EMBL" id="LPXO01000006">
    <property type="protein sequence ID" value="KUF10512.1"/>
    <property type="molecule type" value="Genomic_DNA"/>
</dbReference>
<dbReference type="Proteomes" id="UP000054396">
    <property type="component" value="Unassembled WGS sequence"/>
</dbReference>
<dbReference type="InterPro" id="IPR037185">
    <property type="entry name" value="EmrE-like"/>
</dbReference>
<dbReference type="OrthoDB" id="7818056at2"/>
<feature type="transmembrane region" description="Helical" evidence="6">
    <location>
        <begin position="124"/>
        <end position="141"/>
    </location>
</feature>
<evidence type="ECO:0000256" key="2">
    <source>
        <dbReference type="ARBA" id="ARBA00009853"/>
    </source>
</evidence>
<feature type="transmembrane region" description="Helical" evidence="6">
    <location>
        <begin position="94"/>
        <end position="112"/>
    </location>
</feature>
<keyword evidence="3 6" id="KW-0812">Transmembrane</keyword>
<keyword evidence="4 6" id="KW-1133">Transmembrane helix</keyword>
<name>A0A0W7WIR1_9RHOB</name>
<evidence type="ECO:0000256" key="1">
    <source>
        <dbReference type="ARBA" id="ARBA00004141"/>
    </source>
</evidence>
<protein>
    <recommendedName>
        <fullName evidence="7">EamA domain-containing protein</fullName>
    </recommendedName>
</protein>
<keyword evidence="5 6" id="KW-0472">Membrane</keyword>
<dbReference type="GO" id="GO:0016020">
    <property type="term" value="C:membrane"/>
    <property type="evidence" value="ECO:0007669"/>
    <property type="project" value="UniProtKB-SubCell"/>
</dbReference>
<dbReference type="SUPFAM" id="SSF103481">
    <property type="entry name" value="Multidrug resistance efflux transporter EmrE"/>
    <property type="match status" value="2"/>
</dbReference>
<evidence type="ECO:0000256" key="6">
    <source>
        <dbReference type="SAM" id="Phobius"/>
    </source>
</evidence>
<reference evidence="8 9" key="1">
    <citation type="submission" date="2015-12" db="EMBL/GenBank/DDBJ databases">
        <authorList>
            <person name="Shamseldin A."/>
            <person name="Moawad H."/>
            <person name="Abd El-Rahim W.M."/>
            <person name="Sadowsky M.J."/>
        </authorList>
    </citation>
    <scope>NUCLEOTIDE SEQUENCE [LARGE SCALE GENOMIC DNA]</scope>
    <source>
        <strain evidence="8 9">SJ5A-1</strain>
    </source>
</reference>
<feature type="transmembrane region" description="Helical" evidence="6">
    <location>
        <begin position="260"/>
        <end position="278"/>
    </location>
</feature>
<comment type="caution">
    <text evidence="8">The sequence shown here is derived from an EMBL/GenBank/DDBJ whole genome shotgun (WGS) entry which is preliminary data.</text>
</comment>